<dbReference type="Pfam" id="PF00440">
    <property type="entry name" value="TetR_N"/>
    <property type="match status" value="1"/>
</dbReference>
<dbReference type="InterPro" id="IPR050109">
    <property type="entry name" value="HTH-type_TetR-like_transc_reg"/>
</dbReference>
<dbReference type="InterPro" id="IPR009057">
    <property type="entry name" value="Homeodomain-like_sf"/>
</dbReference>
<dbReference type="Proteomes" id="UP001180453">
    <property type="component" value="Unassembled WGS sequence"/>
</dbReference>
<dbReference type="PANTHER" id="PTHR30055">
    <property type="entry name" value="HTH-TYPE TRANSCRIPTIONAL REGULATOR RUTR"/>
    <property type="match status" value="1"/>
</dbReference>
<keyword evidence="5" id="KW-1185">Reference proteome</keyword>
<protein>
    <submittedName>
        <fullName evidence="4">AcrR family transcriptional regulator</fullName>
    </submittedName>
</protein>
<accession>A0ABU1YHG3</accession>
<dbReference type="RefSeq" id="WP_310261535.1">
    <property type="nucleotide sequence ID" value="NZ_JAVDXU010000001.1"/>
</dbReference>
<gene>
    <name evidence="4" type="ORF">J2X20_000929</name>
</gene>
<dbReference type="SUPFAM" id="SSF46689">
    <property type="entry name" value="Homeodomain-like"/>
    <property type="match status" value="1"/>
</dbReference>
<reference evidence="4 5" key="1">
    <citation type="submission" date="2023-07" db="EMBL/GenBank/DDBJ databases">
        <title>Sorghum-associated microbial communities from plants grown in Nebraska, USA.</title>
        <authorList>
            <person name="Schachtman D."/>
        </authorList>
    </citation>
    <scope>NUCLEOTIDE SEQUENCE [LARGE SCALE GENOMIC DNA]</scope>
    <source>
        <strain evidence="4 5">BE314</strain>
    </source>
</reference>
<evidence type="ECO:0000313" key="5">
    <source>
        <dbReference type="Proteomes" id="UP001180453"/>
    </source>
</evidence>
<dbReference type="PRINTS" id="PR00455">
    <property type="entry name" value="HTHTETR"/>
</dbReference>
<dbReference type="Gene3D" id="1.10.357.10">
    <property type="entry name" value="Tetracycline Repressor, domain 2"/>
    <property type="match status" value="1"/>
</dbReference>
<dbReference type="PANTHER" id="PTHR30055:SF200">
    <property type="entry name" value="HTH-TYPE TRANSCRIPTIONAL REPRESSOR BDCR"/>
    <property type="match status" value="1"/>
</dbReference>
<evidence type="ECO:0000256" key="1">
    <source>
        <dbReference type="ARBA" id="ARBA00023125"/>
    </source>
</evidence>
<name>A0ABU1YHG3_ROSSA</name>
<dbReference type="SUPFAM" id="SSF48498">
    <property type="entry name" value="Tetracyclin repressor-like, C-terminal domain"/>
    <property type="match status" value="1"/>
</dbReference>
<proteinExistence type="predicted"/>
<comment type="caution">
    <text evidence="4">The sequence shown here is derived from an EMBL/GenBank/DDBJ whole genome shotgun (WGS) entry which is preliminary data.</text>
</comment>
<dbReference type="PROSITE" id="PS50977">
    <property type="entry name" value="HTH_TETR_2"/>
    <property type="match status" value="1"/>
</dbReference>
<feature type="domain" description="HTH tetR-type" evidence="3">
    <location>
        <begin position="10"/>
        <end position="70"/>
    </location>
</feature>
<dbReference type="InterPro" id="IPR036271">
    <property type="entry name" value="Tet_transcr_reg_TetR-rel_C_sf"/>
</dbReference>
<dbReference type="EMBL" id="JAVDXU010000001">
    <property type="protein sequence ID" value="MDR7268300.1"/>
    <property type="molecule type" value="Genomic_DNA"/>
</dbReference>
<evidence type="ECO:0000259" key="3">
    <source>
        <dbReference type="PROSITE" id="PS50977"/>
    </source>
</evidence>
<evidence type="ECO:0000256" key="2">
    <source>
        <dbReference type="PROSITE-ProRule" id="PRU00335"/>
    </source>
</evidence>
<organism evidence="4 5">
    <name type="scientific">Roseateles saccharophilus</name>
    <name type="common">Pseudomonas saccharophila</name>
    <dbReference type="NCBI Taxonomy" id="304"/>
    <lineage>
        <taxon>Bacteria</taxon>
        <taxon>Pseudomonadati</taxon>
        <taxon>Pseudomonadota</taxon>
        <taxon>Betaproteobacteria</taxon>
        <taxon>Burkholderiales</taxon>
        <taxon>Sphaerotilaceae</taxon>
        <taxon>Roseateles</taxon>
    </lineage>
</organism>
<dbReference type="InterPro" id="IPR001647">
    <property type="entry name" value="HTH_TetR"/>
</dbReference>
<feature type="DNA-binding region" description="H-T-H motif" evidence="2">
    <location>
        <begin position="33"/>
        <end position="52"/>
    </location>
</feature>
<keyword evidence="1 2" id="KW-0238">DNA-binding</keyword>
<evidence type="ECO:0000313" key="4">
    <source>
        <dbReference type="EMBL" id="MDR7268300.1"/>
    </source>
</evidence>
<sequence>MLDVPASSDATPRERILAAAYGLFYRDGIRATGIDRVIAEAGVTKVTFYRQFPSKDDLIVAFLGRRHRLWMGWFSDALARHGGTALAIVPALREWFCSADYRGCAFINSVGEVGPVHAGVVDAARAHKQDMTDAIARVLPPGRGRAARASALALAVDGAIVQAQVLGDTEAALAALSLLLKSVLSPAGTAG</sequence>